<feature type="compositionally biased region" description="Basic and acidic residues" evidence="10">
    <location>
        <begin position="391"/>
        <end position="400"/>
    </location>
</feature>
<evidence type="ECO:0000256" key="9">
    <source>
        <dbReference type="SAM" id="Coils"/>
    </source>
</evidence>
<dbReference type="EC" id="2.3.2.27" evidence="4"/>
<dbReference type="EnsemblPlants" id="Kaladp0058s0207.3.v1.1">
    <property type="protein sequence ID" value="Kaladp0058s0207.3.v1.1"/>
    <property type="gene ID" value="Kaladp0058s0207.v1.1"/>
</dbReference>
<dbReference type="Pfam" id="PF25598">
    <property type="entry name" value="ARM_PUB"/>
    <property type="match status" value="1"/>
</dbReference>
<keyword evidence="13" id="KW-1185">Reference proteome</keyword>
<dbReference type="GO" id="GO:0061630">
    <property type="term" value="F:ubiquitin protein ligase activity"/>
    <property type="evidence" value="ECO:0007669"/>
    <property type="project" value="UniProtKB-EC"/>
</dbReference>
<dbReference type="InterPro" id="IPR057314">
    <property type="entry name" value="PUB2-4-like_N"/>
</dbReference>
<dbReference type="Gene3D" id="1.25.10.10">
    <property type="entry name" value="Leucine-rich Repeat Variant"/>
    <property type="match status" value="2"/>
</dbReference>
<dbReference type="PANTHER" id="PTHR23315:SF278">
    <property type="entry name" value="U-BOX DOMAIN-CONTAINING PROTEIN 3"/>
    <property type="match status" value="1"/>
</dbReference>
<keyword evidence="5" id="KW-0808">Transferase</keyword>
<dbReference type="InterPro" id="IPR003613">
    <property type="entry name" value="Ubox_domain"/>
</dbReference>
<accession>A0A7N0U8L6</accession>
<evidence type="ECO:0000256" key="2">
    <source>
        <dbReference type="ARBA" id="ARBA00003861"/>
    </source>
</evidence>
<evidence type="ECO:0000256" key="7">
    <source>
        <dbReference type="ARBA" id="ARBA00022786"/>
    </source>
</evidence>
<feature type="repeat" description="ARM" evidence="8">
    <location>
        <begin position="673"/>
        <end position="714"/>
    </location>
</feature>
<organism evidence="12 13">
    <name type="scientific">Kalanchoe fedtschenkoi</name>
    <name type="common">Lavender scallops</name>
    <name type="synonym">South American air plant</name>
    <dbReference type="NCBI Taxonomy" id="63787"/>
    <lineage>
        <taxon>Eukaryota</taxon>
        <taxon>Viridiplantae</taxon>
        <taxon>Streptophyta</taxon>
        <taxon>Embryophyta</taxon>
        <taxon>Tracheophyta</taxon>
        <taxon>Spermatophyta</taxon>
        <taxon>Magnoliopsida</taxon>
        <taxon>eudicotyledons</taxon>
        <taxon>Gunneridae</taxon>
        <taxon>Pentapetalae</taxon>
        <taxon>Saxifragales</taxon>
        <taxon>Crassulaceae</taxon>
        <taxon>Kalanchoe</taxon>
    </lineage>
</organism>
<dbReference type="InterPro" id="IPR058678">
    <property type="entry name" value="ARM_PUB"/>
</dbReference>
<name>A0A7N0U8L6_KALFE</name>
<keyword evidence="7" id="KW-0833">Ubl conjugation pathway</keyword>
<dbReference type="EnsemblPlants" id="Kaladp0058s0207.1.v1.1">
    <property type="protein sequence ID" value="Kaladp0058s0207.1.v1.1"/>
    <property type="gene ID" value="Kaladp0058s0207.v1.1"/>
</dbReference>
<dbReference type="InterPro" id="IPR000225">
    <property type="entry name" value="Armadillo"/>
</dbReference>
<dbReference type="Gene3D" id="3.30.40.10">
    <property type="entry name" value="Zinc/RING finger domain, C3HC4 (zinc finger)"/>
    <property type="match status" value="1"/>
</dbReference>
<dbReference type="SMART" id="SM00185">
    <property type="entry name" value="ARM"/>
    <property type="match status" value="5"/>
</dbReference>
<comment type="pathway">
    <text evidence="3">Protein modification; protein ubiquitination.</text>
</comment>
<dbReference type="PROSITE" id="PS51698">
    <property type="entry name" value="U_BOX"/>
    <property type="match status" value="1"/>
</dbReference>
<keyword evidence="6" id="KW-0677">Repeat</keyword>
<dbReference type="Gramene" id="Kaladp0058s0207.3.v1.1">
    <property type="protein sequence ID" value="Kaladp0058s0207.3.v1.1"/>
    <property type="gene ID" value="Kaladp0058s0207.v1.1"/>
</dbReference>
<keyword evidence="9" id="KW-0175">Coiled coil</keyword>
<comment type="function">
    <text evidence="2">Functions as an E3 ubiquitin ligase.</text>
</comment>
<dbReference type="Pfam" id="PF04564">
    <property type="entry name" value="U-box"/>
    <property type="match status" value="1"/>
</dbReference>
<evidence type="ECO:0000313" key="12">
    <source>
        <dbReference type="EnsemblPlants" id="Kaladp0058s0207.1.v1.1"/>
    </source>
</evidence>
<dbReference type="PANTHER" id="PTHR23315">
    <property type="entry name" value="U BOX DOMAIN-CONTAINING"/>
    <property type="match status" value="1"/>
</dbReference>
<dbReference type="SUPFAM" id="SSF57850">
    <property type="entry name" value="RING/U-box"/>
    <property type="match status" value="1"/>
</dbReference>
<reference evidence="12" key="1">
    <citation type="submission" date="2021-01" db="UniProtKB">
        <authorList>
            <consortium name="EnsemblPlants"/>
        </authorList>
    </citation>
    <scope>IDENTIFICATION</scope>
</reference>
<comment type="catalytic activity">
    <reaction evidence="1">
        <text>S-ubiquitinyl-[E2 ubiquitin-conjugating enzyme]-L-cysteine + [acceptor protein]-L-lysine = [E2 ubiquitin-conjugating enzyme]-L-cysteine + N(6)-ubiquitinyl-[acceptor protein]-L-lysine.</text>
        <dbReference type="EC" id="2.3.2.27"/>
    </reaction>
</comment>
<sequence>MKLFLVLGAGQMDSNSVRCLINSISRFILLVSCQAQKPLPTQNDLKNVASSLKLLKQVLDEVADGQAPFDKDLVRVCEELDVVVNEAREFLEDWSLKTSKICSVVWSYQLFNRIQDISARLCSVVSRLSQSSSSASTSANVQSCLQEFQSLKMERLREHVEEALKNQRNKIALSPETVLQIIKVLNLTSNQELVKESLAVEKERLKAQVSKTKNELDQINQIVDLLSCIREVLVKLNCFKTIDGVAIPPFFRCPLSLELMLNPMIIASGQTFEKTSIQKWLDQGLNICPKTRQVLPHLNFIANHTVKTMIANWCEEKKLKLSEAAKVVNAIVLPSSSTYVPKDLLSLDGGSSVASNCDGSTSQLLMEVGNGLEQRKSCDSRRTSAEEFNHCENKGNDKFEGQCPEQSYTHSRSESAASEISSVGCSMPATEVRDFGSRNEITELSGEITADHSATPVKDSGVLSMLGGRQYQSSRTMAETANKGNINCARVLSFPSSDSNVDTVMTSSHAEKLVQDLNSESDEVKTTAAAELRFLTKKSAENRAIAGRCGAIRPLISLLYSEVKLTQEHVVTALLNLSLDENNKVMIADSGALEPLIHVLETGSAGAKENSAAALFSLSVLEDYKAKIGRSGAIKALVDLLASGTLRGKKDAATALFNLSIFHENKARIVKAGAVKHLVDLMEPSTGMVDKSVALLANLATIPEGCSAIVREGGIQSVVEVAETGSQRGKENAACVLLQLCLDNPKFCTLVLQEGAVPPLVAISQTGTPRAKEKAQQLLSHFRSQREGKKGRR</sequence>
<evidence type="ECO:0000256" key="1">
    <source>
        <dbReference type="ARBA" id="ARBA00000900"/>
    </source>
</evidence>
<dbReference type="SMART" id="SM00504">
    <property type="entry name" value="Ubox"/>
    <property type="match status" value="1"/>
</dbReference>
<feature type="coiled-coil region" evidence="9">
    <location>
        <begin position="195"/>
        <end position="222"/>
    </location>
</feature>
<dbReference type="InterPro" id="IPR013083">
    <property type="entry name" value="Znf_RING/FYVE/PHD"/>
</dbReference>
<dbReference type="InterPro" id="IPR016024">
    <property type="entry name" value="ARM-type_fold"/>
</dbReference>
<evidence type="ECO:0000313" key="13">
    <source>
        <dbReference type="Proteomes" id="UP000594263"/>
    </source>
</evidence>
<feature type="region of interest" description="Disordered" evidence="10">
    <location>
        <begin position="391"/>
        <end position="423"/>
    </location>
</feature>
<feature type="repeat" description="ARM" evidence="8">
    <location>
        <begin position="550"/>
        <end position="592"/>
    </location>
</feature>
<protein>
    <recommendedName>
        <fullName evidence="4">RING-type E3 ubiquitin transferase</fullName>
        <ecNumber evidence="4">2.3.2.27</ecNumber>
    </recommendedName>
</protein>
<dbReference type="OMA" id="RMNAQAN"/>
<dbReference type="AlphaFoldDB" id="A0A7N0U8L6"/>
<dbReference type="UniPathway" id="UPA00143"/>
<dbReference type="PROSITE" id="PS50176">
    <property type="entry name" value="ARM_REPEAT"/>
    <property type="match status" value="3"/>
</dbReference>
<dbReference type="FunFam" id="1.25.10.10:FF:000082">
    <property type="entry name" value="RING-type E3 ubiquitin transferase"/>
    <property type="match status" value="1"/>
</dbReference>
<dbReference type="CDD" id="cd16664">
    <property type="entry name" value="RING-Ubox_PUB"/>
    <property type="match status" value="1"/>
</dbReference>
<evidence type="ECO:0000256" key="6">
    <source>
        <dbReference type="ARBA" id="ARBA00022737"/>
    </source>
</evidence>
<evidence type="ECO:0000256" key="5">
    <source>
        <dbReference type="ARBA" id="ARBA00022679"/>
    </source>
</evidence>
<evidence type="ECO:0000256" key="3">
    <source>
        <dbReference type="ARBA" id="ARBA00004906"/>
    </source>
</evidence>
<dbReference type="Proteomes" id="UP000594263">
    <property type="component" value="Unplaced"/>
</dbReference>
<proteinExistence type="predicted"/>
<evidence type="ECO:0000256" key="8">
    <source>
        <dbReference type="PROSITE-ProRule" id="PRU00259"/>
    </source>
</evidence>
<dbReference type="Gramene" id="Kaladp0058s0207.1.v1.1">
    <property type="protein sequence ID" value="Kaladp0058s0207.1.v1.1"/>
    <property type="gene ID" value="Kaladp0058s0207.v1.1"/>
</dbReference>
<dbReference type="InterPro" id="IPR045210">
    <property type="entry name" value="RING-Ubox_PUB"/>
</dbReference>
<feature type="domain" description="U-box" evidence="11">
    <location>
        <begin position="246"/>
        <end position="320"/>
    </location>
</feature>
<evidence type="ECO:0000256" key="10">
    <source>
        <dbReference type="SAM" id="MobiDB-lite"/>
    </source>
</evidence>
<dbReference type="SUPFAM" id="SSF48371">
    <property type="entry name" value="ARM repeat"/>
    <property type="match status" value="1"/>
</dbReference>
<dbReference type="GO" id="GO:0016567">
    <property type="term" value="P:protein ubiquitination"/>
    <property type="evidence" value="ECO:0007669"/>
    <property type="project" value="UniProtKB-UniPathway"/>
</dbReference>
<evidence type="ECO:0000256" key="4">
    <source>
        <dbReference type="ARBA" id="ARBA00012483"/>
    </source>
</evidence>
<feature type="repeat" description="ARM" evidence="8">
    <location>
        <begin position="632"/>
        <end position="674"/>
    </location>
</feature>
<dbReference type="InterPro" id="IPR011989">
    <property type="entry name" value="ARM-like"/>
</dbReference>
<dbReference type="Pfam" id="PF25240">
    <property type="entry name" value="PUB2_N"/>
    <property type="match status" value="1"/>
</dbReference>
<evidence type="ECO:0000259" key="11">
    <source>
        <dbReference type="PROSITE" id="PS51698"/>
    </source>
</evidence>